<protein>
    <submittedName>
        <fullName evidence="2">Uncharacterized protein</fullName>
    </submittedName>
</protein>
<name>A0ABQ9EYS2_TEGGR</name>
<proteinExistence type="predicted"/>
<evidence type="ECO:0000256" key="1">
    <source>
        <dbReference type="SAM" id="MobiDB-lite"/>
    </source>
</evidence>
<accession>A0ABQ9EYS2</accession>
<sequence>MQESSKGEISVESDCFEREIEMQDIPSAFHFVGKDGKPPRPNSGSKRSEKRDSGYATDNSPGLFLSDNGNNSLQFTFDLDTMEQGSTGNPDDIPDEKIDEEVEMVLSHQRNVSLVSGPTTIPPVNRPSAPVPRGSDTEELRKSESLPTFHSFSRHDMWRRNRNRGHYFRPIESRSLLLSHLADGNQESYFSPHGATQLITYLLPT</sequence>
<feature type="compositionally biased region" description="Basic and acidic residues" evidence="1">
    <location>
        <begin position="135"/>
        <end position="144"/>
    </location>
</feature>
<dbReference type="EMBL" id="JARBDR010000657">
    <property type="protein sequence ID" value="KAJ8309451.1"/>
    <property type="molecule type" value="Genomic_DNA"/>
</dbReference>
<keyword evidence="3" id="KW-1185">Reference proteome</keyword>
<comment type="caution">
    <text evidence="2">The sequence shown here is derived from an EMBL/GenBank/DDBJ whole genome shotgun (WGS) entry which is preliminary data.</text>
</comment>
<organism evidence="2 3">
    <name type="scientific">Tegillarca granosa</name>
    <name type="common">Malaysian cockle</name>
    <name type="synonym">Anadara granosa</name>
    <dbReference type="NCBI Taxonomy" id="220873"/>
    <lineage>
        <taxon>Eukaryota</taxon>
        <taxon>Metazoa</taxon>
        <taxon>Spiralia</taxon>
        <taxon>Lophotrochozoa</taxon>
        <taxon>Mollusca</taxon>
        <taxon>Bivalvia</taxon>
        <taxon>Autobranchia</taxon>
        <taxon>Pteriomorphia</taxon>
        <taxon>Arcoida</taxon>
        <taxon>Arcoidea</taxon>
        <taxon>Arcidae</taxon>
        <taxon>Tegillarca</taxon>
    </lineage>
</organism>
<evidence type="ECO:0000313" key="2">
    <source>
        <dbReference type="EMBL" id="KAJ8309451.1"/>
    </source>
</evidence>
<dbReference type="Proteomes" id="UP001217089">
    <property type="component" value="Unassembled WGS sequence"/>
</dbReference>
<evidence type="ECO:0000313" key="3">
    <source>
        <dbReference type="Proteomes" id="UP001217089"/>
    </source>
</evidence>
<gene>
    <name evidence="2" type="ORF">KUTeg_014325</name>
</gene>
<feature type="region of interest" description="Disordered" evidence="1">
    <location>
        <begin position="114"/>
        <end position="144"/>
    </location>
</feature>
<reference evidence="2 3" key="1">
    <citation type="submission" date="2022-12" db="EMBL/GenBank/DDBJ databases">
        <title>Chromosome-level genome of Tegillarca granosa.</title>
        <authorList>
            <person name="Kim J."/>
        </authorList>
    </citation>
    <scope>NUCLEOTIDE SEQUENCE [LARGE SCALE GENOMIC DNA]</scope>
    <source>
        <strain evidence="2">Teg-2019</strain>
        <tissue evidence="2">Adductor muscle</tissue>
    </source>
</reference>
<feature type="region of interest" description="Disordered" evidence="1">
    <location>
        <begin position="26"/>
        <end position="71"/>
    </location>
</feature>